<dbReference type="AlphaFoldDB" id="A0A0C2CTR3"/>
<dbReference type="PANTHER" id="PTHR43102:SF2">
    <property type="entry name" value="GAF DOMAIN-CONTAINING PROTEIN"/>
    <property type="match status" value="1"/>
</dbReference>
<evidence type="ECO:0000313" key="2">
    <source>
        <dbReference type="EMBL" id="KIG13015.1"/>
    </source>
</evidence>
<dbReference type="RefSeq" id="WP_052556536.1">
    <property type="nucleotide sequence ID" value="NZ_JMCC02000110.1"/>
</dbReference>
<evidence type="ECO:0000259" key="1">
    <source>
        <dbReference type="SMART" id="SM00065"/>
    </source>
</evidence>
<name>A0A0C2CTR3_9BACT</name>
<feature type="domain" description="GAF" evidence="1">
    <location>
        <begin position="26"/>
        <end position="168"/>
    </location>
</feature>
<gene>
    <name evidence="2" type="ORF">DB30_00789</name>
</gene>
<dbReference type="SMART" id="SM00065">
    <property type="entry name" value="GAF"/>
    <property type="match status" value="1"/>
</dbReference>
<dbReference type="PANTHER" id="PTHR43102">
    <property type="entry name" value="SLR1143 PROTEIN"/>
    <property type="match status" value="1"/>
</dbReference>
<comment type="caution">
    <text evidence="2">The sequence shown here is derived from an EMBL/GenBank/DDBJ whole genome shotgun (WGS) entry which is preliminary data.</text>
</comment>
<dbReference type="EMBL" id="JMCC02000110">
    <property type="protein sequence ID" value="KIG13015.1"/>
    <property type="molecule type" value="Genomic_DNA"/>
</dbReference>
<sequence>MTGADQPPPARARLEELAALRLGDALDDPIVQSLVDRAADQLQLPVAAVSILLDSAQYFIASRGLEGWIGAAQGTPGEWAFCRHTVDARAPFLVEDAGSHPVVRDNPLVRIDGIRCYLGIPLITSNDHAIGTLCVLGDKTRAFSASEVETLRELAGRVMTNLETRRVAL</sequence>
<dbReference type="InterPro" id="IPR003018">
    <property type="entry name" value="GAF"/>
</dbReference>
<dbReference type="InterPro" id="IPR029016">
    <property type="entry name" value="GAF-like_dom_sf"/>
</dbReference>
<dbReference type="Proteomes" id="UP000031599">
    <property type="component" value="Unassembled WGS sequence"/>
</dbReference>
<dbReference type="Pfam" id="PF13185">
    <property type="entry name" value="GAF_2"/>
    <property type="match status" value="1"/>
</dbReference>
<protein>
    <submittedName>
        <fullName evidence="2">GGDEF domain protein</fullName>
    </submittedName>
</protein>
<reference evidence="2 3" key="1">
    <citation type="submission" date="2014-12" db="EMBL/GenBank/DDBJ databases">
        <title>Genome assembly of Enhygromyxa salina DSM 15201.</title>
        <authorList>
            <person name="Sharma G."/>
            <person name="Subramanian S."/>
        </authorList>
    </citation>
    <scope>NUCLEOTIDE SEQUENCE [LARGE SCALE GENOMIC DNA]</scope>
    <source>
        <strain evidence="2 3">DSM 15201</strain>
    </source>
</reference>
<evidence type="ECO:0000313" key="3">
    <source>
        <dbReference type="Proteomes" id="UP000031599"/>
    </source>
</evidence>
<dbReference type="SUPFAM" id="SSF55781">
    <property type="entry name" value="GAF domain-like"/>
    <property type="match status" value="1"/>
</dbReference>
<accession>A0A0C2CTR3</accession>
<organism evidence="2 3">
    <name type="scientific">Enhygromyxa salina</name>
    <dbReference type="NCBI Taxonomy" id="215803"/>
    <lineage>
        <taxon>Bacteria</taxon>
        <taxon>Pseudomonadati</taxon>
        <taxon>Myxococcota</taxon>
        <taxon>Polyangia</taxon>
        <taxon>Nannocystales</taxon>
        <taxon>Nannocystaceae</taxon>
        <taxon>Enhygromyxa</taxon>
    </lineage>
</organism>
<dbReference type="Gene3D" id="3.30.450.40">
    <property type="match status" value="1"/>
</dbReference>
<proteinExistence type="predicted"/>